<reference evidence="5" key="1">
    <citation type="journal article" date="2019" name="Int. J. Syst. Evol. Microbiol.">
        <title>The Global Catalogue of Microorganisms (GCM) 10K type strain sequencing project: providing services to taxonomists for standard genome sequencing and annotation.</title>
        <authorList>
            <consortium name="The Broad Institute Genomics Platform"/>
            <consortium name="The Broad Institute Genome Sequencing Center for Infectious Disease"/>
            <person name="Wu L."/>
            <person name="Ma J."/>
        </authorList>
    </citation>
    <scope>NUCLEOTIDE SEQUENCE [LARGE SCALE GENOMIC DNA]</scope>
    <source>
        <strain evidence="5">JCM 16545</strain>
    </source>
</reference>
<dbReference type="CDD" id="cd03673">
    <property type="entry name" value="NUDIX_Ap6A_hydrolase"/>
    <property type="match status" value="1"/>
</dbReference>
<dbReference type="PANTHER" id="PTHR21340:SF0">
    <property type="entry name" value="BIS(5'-NUCLEOSYL)-TETRAPHOSPHATASE [ASYMMETRICAL]"/>
    <property type="match status" value="1"/>
</dbReference>
<comment type="similarity">
    <text evidence="2">Belongs to the Nudix hydrolase family.</text>
</comment>
<name>A0ABW4WVF9_9BACT</name>
<evidence type="ECO:0000313" key="4">
    <source>
        <dbReference type="EMBL" id="MFD2066181.1"/>
    </source>
</evidence>
<dbReference type="PANTHER" id="PTHR21340">
    <property type="entry name" value="DIADENOSINE 5,5-P1,P4-TETRAPHOSPHATE PYROPHOSPHOHYDROLASE MUTT"/>
    <property type="match status" value="1"/>
</dbReference>
<dbReference type="PRINTS" id="PR00502">
    <property type="entry name" value="NUDIXFAMILY"/>
</dbReference>
<dbReference type="SUPFAM" id="SSF55811">
    <property type="entry name" value="Nudix"/>
    <property type="match status" value="1"/>
</dbReference>
<evidence type="ECO:0000256" key="1">
    <source>
        <dbReference type="ARBA" id="ARBA00022801"/>
    </source>
</evidence>
<dbReference type="InterPro" id="IPR000086">
    <property type="entry name" value="NUDIX_hydrolase_dom"/>
</dbReference>
<dbReference type="InterPro" id="IPR020476">
    <property type="entry name" value="Nudix_hydrolase"/>
</dbReference>
<keyword evidence="1 2" id="KW-0378">Hydrolase</keyword>
<dbReference type="RefSeq" id="WP_229961444.1">
    <property type="nucleotide sequence ID" value="NZ_JAJJWI010000012.1"/>
</dbReference>
<dbReference type="PROSITE" id="PS00893">
    <property type="entry name" value="NUDIX_BOX"/>
    <property type="match status" value="1"/>
</dbReference>
<dbReference type="EMBL" id="JBHUHV010000017">
    <property type="protein sequence ID" value="MFD2066181.1"/>
    <property type="molecule type" value="Genomic_DNA"/>
</dbReference>
<dbReference type="InterPro" id="IPR020084">
    <property type="entry name" value="NUDIX_hydrolase_CS"/>
</dbReference>
<evidence type="ECO:0000313" key="5">
    <source>
        <dbReference type="Proteomes" id="UP001597369"/>
    </source>
</evidence>
<dbReference type="EC" id="3.6.-.-" evidence="4"/>
<dbReference type="Proteomes" id="UP001597369">
    <property type="component" value="Unassembled WGS sequence"/>
</dbReference>
<gene>
    <name evidence="4" type="ORF">ACFSKU_04750</name>
</gene>
<evidence type="ECO:0000256" key="2">
    <source>
        <dbReference type="RuleBase" id="RU003476"/>
    </source>
</evidence>
<organism evidence="4 5">
    <name type="scientific">Pontibacter silvestris</name>
    <dbReference type="NCBI Taxonomy" id="2305183"/>
    <lineage>
        <taxon>Bacteria</taxon>
        <taxon>Pseudomonadati</taxon>
        <taxon>Bacteroidota</taxon>
        <taxon>Cytophagia</taxon>
        <taxon>Cytophagales</taxon>
        <taxon>Hymenobacteraceae</taxon>
        <taxon>Pontibacter</taxon>
    </lineage>
</organism>
<proteinExistence type="inferred from homology"/>
<dbReference type="PROSITE" id="PS51462">
    <property type="entry name" value="NUDIX"/>
    <property type="match status" value="1"/>
</dbReference>
<dbReference type="InterPro" id="IPR051325">
    <property type="entry name" value="Nudix_hydrolase_domain"/>
</dbReference>
<evidence type="ECO:0000259" key="3">
    <source>
        <dbReference type="PROSITE" id="PS51462"/>
    </source>
</evidence>
<comment type="caution">
    <text evidence="4">The sequence shown here is derived from an EMBL/GenBank/DDBJ whole genome shotgun (WGS) entry which is preliminary data.</text>
</comment>
<dbReference type="Pfam" id="PF00293">
    <property type="entry name" value="NUDIX"/>
    <property type="match status" value="1"/>
</dbReference>
<accession>A0ABW4WVF9</accession>
<feature type="domain" description="Nudix hydrolase" evidence="3">
    <location>
        <begin position="18"/>
        <end position="153"/>
    </location>
</feature>
<dbReference type="GO" id="GO:0016787">
    <property type="term" value="F:hydrolase activity"/>
    <property type="evidence" value="ECO:0007669"/>
    <property type="project" value="UniProtKB-KW"/>
</dbReference>
<dbReference type="Gene3D" id="3.90.79.10">
    <property type="entry name" value="Nucleoside Triphosphate Pyrophosphohydrolase"/>
    <property type="match status" value="1"/>
</dbReference>
<dbReference type="InterPro" id="IPR015797">
    <property type="entry name" value="NUDIX_hydrolase-like_dom_sf"/>
</dbReference>
<keyword evidence="5" id="KW-1185">Reference proteome</keyword>
<protein>
    <submittedName>
        <fullName evidence="4">NUDIX hydrolase</fullName>
        <ecNumber evidence="4">3.6.-.-</ecNumber>
    </submittedName>
</protein>
<sequence>MPHQQLNLLSEQPKPPVLEQVSAGGVAYRVGVSGIEVALISVGPQARWQLPKGLVDSGETPEVTAVREVREEAGIETDIIKKLETIEYWYIGNRGKQRVRFHKLVHFFLLRYMSGHTDQHDHEVNEARWVTTKEAKKMLAFKGERQVLEKAEKLINLSGEQQ</sequence>